<feature type="region of interest" description="Disordered" evidence="1">
    <location>
        <begin position="271"/>
        <end position="298"/>
    </location>
</feature>
<dbReference type="Proteomes" id="UP001049176">
    <property type="component" value="Chromosome 4"/>
</dbReference>
<evidence type="ECO:0000313" key="3">
    <source>
        <dbReference type="Proteomes" id="UP001049176"/>
    </source>
</evidence>
<evidence type="ECO:0000256" key="1">
    <source>
        <dbReference type="SAM" id="MobiDB-lite"/>
    </source>
</evidence>
<feature type="compositionally biased region" description="Polar residues" evidence="1">
    <location>
        <begin position="272"/>
        <end position="286"/>
    </location>
</feature>
<gene>
    <name evidence="2" type="ORF">E1B28_007942</name>
</gene>
<proteinExistence type="predicted"/>
<organism evidence="2 3">
    <name type="scientific">Marasmius oreades</name>
    <name type="common">fairy-ring Marasmius</name>
    <dbReference type="NCBI Taxonomy" id="181124"/>
    <lineage>
        <taxon>Eukaryota</taxon>
        <taxon>Fungi</taxon>
        <taxon>Dikarya</taxon>
        <taxon>Basidiomycota</taxon>
        <taxon>Agaricomycotina</taxon>
        <taxon>Agaricomycetes</taxon>
        <taxon>Agaricomycetidae</taxon>
        <taxon>Agaricales</taxon>
        <taxon>Marasmiineae</taxon>
        <taxon>Marasmiaceae</taxon>
        <taxon>Marasmius</taxon>
    </lineage>
</organism>
<dbReference type="GeneID" id="66077018"/>
<dbReference type="EMBL" id="CM032184">
    <property type="protein sequence ID" value="KAG7094342.1"/>
    <property type="molecule type" value="Genomic_DNA"/>
</dbReference>
<dbReference type="OrthoDB" id="2437251at2759"/>
<accession>A0A9P7S3C0</accession>
<dbReference type="RefSeq" id="XP_043010812.1">
    <property type="nucleotide sequence ID" value="XM_043152726.1"/>
</dbReference>
<comment type="caution">
    <text evidence="2">The sequence shown here is derived from an EMBL/GenBank/DDBJ whole genome shotgun (WGS) entry which is preliminary data.</text>
</comment>
<protein>
    <submittedName>
        <fullName evidence="2">Uncharacterized protein</fullName>
    </submittedName>
</protein>
<dbReference type="AlphaFoldDB" id="A0A9P7S3C0"/>
<keyword evidence="3" id="KW-1185">Reference proteome</keyword>
<evidence type="ECO:0000313" key="2">
    <source>
        <dbReference type="EMBL" id="KAG7094342.1"/>
    </source>
</evidence>
<name>A0A9P7S3C0_9AGAR</name>
<reference evidence="2" key="1">
    <citation type="journal article" date="2021" name="Genome Biol. Evol.">
        <title>The assembled and annotated genome of the fairy-ring fungus Marasmius oreades.</title>
        <authorList>
            <person name="Hiltunen M."/>
            <person name="Ament-Velasquez S.L."/>
            <person name="Johannesson H."/>
        </authorList>
    </citation>
    <scope>NUCLEOTIDE SEQUENCE</scope>
    <source>
        <strain evidence="2">03SP1</strain>
    </source>
</reference>
<dbReference type="KEGG" id="more:E1B28_007942"/>
<sequence length="369" mass="41429">MTEPEKQYCSSCRASKPVSAFKQTAGGYTKTCVTCAAKRKVRKRLAGRGSKAATADQQTEHSILDSEEDSTAYFDLSQIPLEDFLSLIRTRQDLSSVVARVDTTLVSVSGTDNNLRSTADRIVECIWATTGYRFTYQSKYKRRRTPSVTFHYHCCQSSRRQHKPKKTQGEEVKQRDKLMMDSFPCDGWIHLTLIDGLHEAYITVKHKVPHVVYRLNNIPGNVRTFVQGNRPLAGEVEKQAAVLENVENVIEVDDLPVPLGTNHMDLPAMSSEVESQLSEPPTTSSGAAAPSNYEEEEISRKELDEIIEKMLERARVFETAAKIIREQALLPGNGVWFKSLARRDIGKDVSDFVAEMKNLKYGHNEKGGL</sequence>